<feature type="transmembrane region" description="Helical" evidence="1">
    <location>
        <begin position="38"/>
        <end position="59"/>
    </location>
</feature>
<feature type="transmembrane region" description="Helical" evidence="1">
    <location>
        <begin position="6"/>
        <end position="26"/>
    </location>
</feature>
<dbReference type="Proteomes" id="UP000779809">
    <property type="component" value="Unassembled WGS sequence"/>
</dbReference>
<sequence length="75" mass="8185">MNPTIGIDLAGLVAMVAAVAVAPMLARMTGVAAREQRLMVVFARIFFGICILGSLHLIWQHLHGIGLYYPNIHSR</sequence>
<dbReference type="EMBL" id="JACPNR010000009">
    <property type="protein sequence ID" value="MBI2678546.1"/>
    <property type="molecule type" value="Genomic_DNA"/>
</dbReference>
<accession>A0A932A898</accession>
<comment type="caution">
    <text evidence="2">The sequence shown here is derived from an EMBL/GenBank/DDBJ whole genome shotgun (WGS) entry which is preliminary data.</text>
</comment>
<evidence type="ECO:0000256" key="1">
    <source>
        <dbReference type="SAM" id="Phobius"/>
    </source>
</evidence>
<gene>
    <name evidence="2" type="ORF">HYX28_07170</name>
</gene>
<organism evidence="2 3">
    <name type="scientific">Candidatus Korobacter versatilis</name>
    <dbReference type="NCBI Taxonomy" id="658062"/>
    <lineage>
        <taxon>Bacteria</taxon>
        <taxon>Pseudomonadati</taxon>
        <taxon>Acidobacteriota</taxon>
        <taxon>Terriglobia</taxon>
        <taxon>Terriglobales</taxon>
        <taxon>Candidatus Korobacteraceae</taxon>
        <taxon>Candidatus Korobacter</taxon>
    </lineage>
</organism>
<keyword evidence="1" id="KW-0472">Membrane</keyword>
<protein>
    <submittedName>
        <fullName evidence="2">Uncharacterized protein</fullName>
    </submittedName>
</protein>
<keyword evidence="1" id="KW-0812">Transmembrane</keyword>
<reference evidence="2" key="1">
    <citation type="submission" date="2020-07" db="EMBL/GenBank/DDBJ databases">
        <title>Huge and variable diversity of episymbiotic CPR bacteria and DPANN archaea in groundwater ecosystems.</title>
        <authorList>
            <person name="He C.Y."/>
            <person name="Keren R."/>
            <person name="Whittaker M."/>
            <person name="Farag I.F."/>
            <person name="Doudna J."/>
            <person name="Cate J.H.D."/>
            <person name="Banfield J.F."/>
        </authorList>
    </citation>
    <scope>NUCLEOTIDE SEQUENCE</scope>
    <source>
        <strain evidence="2">NC_groundwater_580_Pr5_B-0.1um_64_19</strain>
    </source>
</reference>
<evidence type="ECO:0000313" key="3">
    <source>
        <dbReference type="Proteomes" id="UP000779809"/>
    </source>
</evidence>
<proteinExistence type="predicted"/>
<keyword evidence="1" id="KW-1133">Transmembrane helix</keyword>
<evidence type="ECO:0000313" key="2">
    <source>
        <dbReference type="EMBL" id="MBI2678546.1"/>
    </source>
</evidence>
<name>A0A932A898_9BACT</name>
<dbReference type="AlphaFoldDB" id="A0A932A898"/>